<organism evidence="3 4">
    <name type="scientific">Microvirga guangxiensis</name>
    <dbReference type="NCBI Taxonomy" id="549386"/>
    <lineage>
        <taxon>Bacteria</taxon>
        <taxon>Pseudomonadati</taxon>
        <taxon>Pseudomonadota</taxon>
        <taxon>Alphaproteobacteria</taxon>
        <taxon>Hyphomicrobiales</taxon>
        <taxon>Methylobacteriaceae</taxon>
        <taxon>Microvirga</taxon>
    </lineage>
</organism>
<dbReference type="Proteomes" id="UP000199569">
    <property type="component" value="Unassembled WGS sequence"/>
</dbReference>
<dbReference type="STRING" id="549386.SAMN02927923_00023"/>
<dbReference type="AlphaFoldDB" id="A0A1G5ATY7"/>
<keyword evidence="4" id="KW-1185">Reference proteome</keyword>
<reference evidence="3 4" key="1">
    <citation type="submission" date="2016-10" db="EMBL/GenBank/DDBJ databases">
        <authorList>
            <person name="de Groot N.N."/>
        </authorList>
    </citation>
    <scope>NUCLEOTIDE SEQUENCE [LARGE SCALE GENOMIC DNA]</scope>
    <source>
        <strain evidence="3 4">CGMCC 1.7666</strain>
    </source>
</reference>
<dbReference type="GO" id="GO:0006508">
    <property type="term" value="P:proteolysis"/>
    <property type="evidence" value="ECO:0007669"/>
    <property type="project" value="UniProtKB-KW"/>
</dbReference>
<dbReference type="InterPro" id="IPR038765">
    <property type="entry name" value="Papain-like_cys_pep_sf"/>
</dbReference>
<proteinExistence type="predicted"/>
<feature type="domain" description="Peptidase C1A papain C-terminal" evidence="2">
    <location>
        <begin position="109"/>
        <end position="291"/>
    </location>
</feature>
<dbReference type="InterPro" id="IPR000668">
    <property type="entry name" value="Peptidase_C1A_C"/>
</dbReference>
<dbReference type="SUPFAM" id="SSF54001">
    <property type="entry name" value="Cysteine proteinases"/>
    <property type="match status" value="1"/>
</dbReference>
<dbReference type="GO" id="GO:0008234">
    <property type="term" value="F:cysteine-type peptidase activity"/>
    <property type="evidence" value="ECO:0007669"/>
    <property type="project" value="InterPro"/>
</dbReference>
<evidence type="ECO:0000313" key="4">
    <source>
        <dbReference type="Proteomes" id="UP000199569"/>
    </source>
</evidence>
<dbReference type="CDD" id="cd02619">
    <property type="entry name" value="Peptidase_C1"/>
    <property type="match status" value="1"/>
</dbReference>
<sequence length="687" mass="75339">MTRAKTRSNSGKGSLETNRTDVSSRPARIRNAPQSALTAIADNVPTDAGTSTSVPTGIRVGNREFAGVRKKLGPHVLDILPDMPDIRDRIYLPHLRALHSGIYPRIAFPVRDQGQDSSCTGFALAHVIDFLRCREIGPARPEPVSSRMLYEMAKRNDEWDGTAYEGSSLRGAIKGFYQNGVCSDAIAPDEPGIQDWALTYAMAKEARETRLGAYFRLQPDISDYHAALNEIGVIYASAQIHSRWESPKDDLIQPGGDPVGGHAFAIVGYDDTGFWVLNSWGPDWGVNGIAKWTYADWANTIMDAWVLQLGVRAPAAFGAAPSATPTSTTGLFSYNDPTRGDIVGHFINIDDGLLVTSGKYGSPTETEMQETVERLTKADANDNLGYEHLIIYAHGGLNSLGAEAQRIATWKRNNIFGRNRLYNFHLMWDSGFIDEVFGQLSRSPAVGRIGGALSDWFFEAGIGKQTGSYAWRNMKQDALMSFSPGSEYDGGFKGLSPLMSGLDKARRRPKLHLVGHSAGANMLGYLLSSLERFNLNKIELGTIHLMAPACTIAFFKDHYEPYLTGKAGMKLQDKIYLYNLTDQLEQNDTVSANVPLLPSYSRSLLYLVSRAYEQMPNTPIAGMQAYAPEMPSHSKLEIAYSTGGRAKTASLSHGGFDNDPATLETIMSRILGKPIPYPPKADELTGY</sequence>
<keyword evidence="3" id="KW-0378">Hydrolase</keyword>
<dbReference type="EMBL" id="FMVJ01000002">
    <property type="protein sequence ID" value="SCX81301.1"/>
    <property type="molecule type" value="Genomic_DNA"/>
</dbReference>
<dbReference type="Gene3D" id="3.90.70.10">
    <property type="entry name" value="Cysteine proteinases"/>
    <property type="match status" value="1"/>
</dbReference>
<dbReference type="Pfam" id="PF00112">
    <property type="entry name" value="Peptidase_C1"/>
    <property type="match status" value="1"/>
</dbReference>
<evidence type="ECO:0000259" key="2">
    <source>
        <dbReference type="Pfam" id="PF00112"/>
    </source>
</evidence>
<feature type="compositionally biased region" description="Polar residues" evidence="1">
    <location>
        <begin position="7"/>
        <end position="23"/>
    </location>
</feature>
<name>A0A1G5ATY7_9HYPH</name>
<keyword evidence="3" id="KW-0645">Protease</keyword>
<protein>
    <submittedName>
        <fullName evidence="3">Papain family cysteine protease</fullName>
    </submittedName>
</protein>
<evidence type="ECO:0000256" key="1">
    <source>
        <dbReference type="SAM" id="MobiDB-lite"/>
    </source>
</evidence>
<accession>A0A1G5ATY7</accession>
<feature type="region of interest" description="Disordered" evidence="1">
    <location>
        <begin position="1"/>
        <end position="33"/>
    </location>
</feature>
<gene>
    <name evidence="3" type="ORF">SAMN02927923_00023</name>
</gene>
<evidence type="ECO:0000313" key="3">
    <source>
        <dbReference type="EMBL" id="SCX81301.1"/>
    </source>
</evidence>